<accession>R7A4S6</accession>
<feature type="transmembrane region" description="Helical" evidence="1">
    <location>
        <begin position="48"/>
        <end position="68"/>
    </location>
</feature>
<dbReference type="Proteomes" id="UP000018141">
    <property type="component" value="Unassembled WGS sequence"/>
</dbReference>
<organism evidence="2 3">
    <name type="scientific">Bacteroides pectinophilus CAG:437</name>
    <dbReference type="NCBI Taxonomy" id="1263051"/>
    <lineage>
        <taxon>Bacteria</taxon>
        <taxon>Bacillati</taxon>
        <taxon>Bacillota</taxon>
        <taxon>Clostridia</taxon>
        <taxon>Eubacteriales</taxon>
    </lineage>
</organism>
<sequence>MADNKSKKASKKKSGITIQIVLSIAALAAIAFMTVRICRLGIIPLRMYATLAAVLTAAAIAAFVAGIIRFHKTGYVCTVIVAAVAIMLMIFSNNTAAVISGGSGVSKQKDTFSVLVLMENDAKALSSTYSFIYGYNESTDVSLTDRAVIELTKDAQFRPALKGYETVKDTVDALLSGKVGAIIFNEAFRPVMQKVYPEFNTRTRILNSYELESDISAWTAPKDNSVFSFYVAAAKSADDIESFGESEVNKVITIDMNAKKAVVTTIPSQYLVNIKTDGTGGREPIAYLMLGDYNYIPQALKDITGTDVNYFVACHVKDPENIDFTKLAFGEHVKYCSNMPYDVLASLIRTEGFDSDGWEIEWKTLDGTSSTITTEVFGISGTKVIVPDNEG</sequence>
<proteinExistence type="predicted"/>
<comment type="caution">
    <text evidence="2">The sequence shown here is derived from an EMBL/GenBank/DDBJ whole genome shotgun (WGS) entry which is preliminary data.</text>
</comment>
<dbReference type="AlphaFoldDB" id="R7A4S6"/>
<keyword evidence="1" id="KW-0812">Transmembrane</keyword>
<name>R7A4S6_9FIRM</name>
<feature type="transmembrane region" description="Helical" evidence="1">
    <location>
        <begin position="20"/>
        <end position="42"/>
    </location>
</feature>
<reference evidence="2" key="1">
    <citation type="submission" date="2012-11" db="EMBL/GenBank/DDBJ databases">
        <title>Dependencies among metagenomic species, viruses, plasmids and units of genetic variation.</title>
        <authorList>
            <person name="Nielsen H.B."/>
            <person name="Almeida M."/>
            <person name="Juncker A.S."/>
            <person name="Rasmussen S."/>
            <person name="Li J."/>
            <person name="Sunagawa S."/>
            <person name="Plichta D."/>
            <person name="Gautier L."/>
            <person name="Le Chatelier E."/>
            <person name="Peletier E."/>
            <person name="Bonde I."/>
            <person name="Nielsen T."/>
            <person name="Manichanh C."/>
            <person name="Arumugam M."/>
            <person name="Batto J."/>
            <person name="Santos M.B.Q.D."/>
            <person name="Blom N."/>
            <person name="Borruel N."/>
            <person name="Burgdorf K.S."/>
            <person name="Boumezbeur F."/>
            <person name="Casellas F."/>
            <person name="Dore J."/>
            <person name="Guarner F."/>
            <person name="Hansen T."/>
            <person name="Hildebrand F."/>
            <person name="Kaas R.S."/>
            <person name="Kennedy S."/>
            <person name="Kristiansen K."/>
            <person name="Kultima J.R."/>
            <person name="Leonard P."/>
            <person name="Levenez F."/>
            <person name="Lund O."/>
            <person name="Moumen B."/>
            <person name="Le Paslier D."/>
            <person name="Pons N."/>
            <person name="Pedersen O."/>
            <person name="Prifti E."/>
            <person name="Qin J."/>
            <person name="Raes J."/>
            <person name="Tap J."/>
            <person name="Tims S."/>
            <person name="Ussery D.W."/>
            <person name="Yamada T."/>
            <person name="MetaHit consortium"/>
            <person name="Renault P."/>
            <person name="Sicheritz-Ponten T."/>
            <person name="Bork P."/>
            <person name="Wang J."/>
            <person name="Brunak S."/>
            <person name="Ehrlich S.D."/>
        </authorList>
    </citation>
    <scope>NUCLEOTIDE SEQUENCE [LARGE SCALE GENOMIC DNA]</scope>
</reference>
<keyword evidence="1" id="KW-1133">Transmembrane helix</keyword>
<dbReference type="EMBL" id="CBHH010000020">
    <property type="protein sequence ID" value="CDD55808.1"/>
    <property type="molecule type" value="Genomic_DNA"/>
</dbReference>
<gene>
    <name evidence="2" type="ORF">BN656_00533</name>
</gene>
<dbReference type="Gene3D" id="3.40.190.10">
    <property type="entry name" value="Periplasmic binding protein-like II"/>
    <property type="match status" value="1"/>
</dbReference>
<evidence type="ECO:0000313" key="3">
    <source>
        <dbReference type="Proteomes" id="UP000018141"/>
    </source>
</evidence>
<evidence type="ECO:0000256" key="1">
    <source>
        <dbReference type="SAM" id="Phobius"/>
    </source>
</evidence>
<feature type="transmembrane region" description="Helical" evidence="1">
    <location>
        <begin position="75"/>
        <end position="92"/>
    </location>
</feature>
<protein>
    <submittedName>
        <fullName evidence="2">Uncharacterized protein</fullName>
    </submittedName>
</protein>
<keyword evidence="1" id="KW-0472">Membrane</keyword>
<evidence type="ECO:0000313" key="2">
    <source>
        <dbReference type="EMBL" id="CDD55808.1"/>
    </source>
</evidence>